<keyword evidence="5" id="KW-0970">Cilium biogenesis/degradation</keyword>
<keyword evidence="8" id="KW-0206">Cytoskeleton</keyword>
<keyword evidence="14" id="KW-1185">Reference proteome</keyword>
<dbReference type="GO" id="GO:0000235">
    <property type="term" value="C:astral microtubule"/>
    <property type="evidence" value="ECO:0007669"/>
    <property type="project" value="Ensembl"/>
</dbReference>
<keyword evidence="4" id="KW-0963">Cytoplasm</keyword>
<reference evidence="13" key="2">
    <citation type="submission" date="2025-08" db="UniProtKB">
        <authorList>
            <consortium name="Ensembl"/>
        </authorList>
    </citation>
    <scope>IDENTIFICATION</scope>
</reference>
<dbReference type="AlphaFoldDB" id="A0A452RT79"/>
<dbReference type="GO" id="GO:0060271">
    <property type="term" value="P:cilium assembly"/>
    <property type="evidence" value="ECO:0007669"/>
    <property type="project" value="Ensembl"/>
</dbReference>
<evidence type="ECO:0000256" key="3">
    <source>
        <dbReference type="ARBA" id="ARBA00006663"/>
    </source>
</evidence>
<dbReference type="GO" id="GO:0005814">
    <property type="term" value="C:centriole"/>
    <property type="evidence" value="ECO:0007669"/>
    <property type="project" value="UniProtKB-SubCell"/>
</dbReference>
<dbReference type="InterPro" id="IPR019579">
    <property type="entry name" value="FAM161A/B"/>
</dbReference>
<dbReference type="GO" id="GO:0001917">
    <property type="term" value="C:photoreceptor inner segment"/>
    <property type="evidence" value="ECO:0007669"/>
    <property type="project" value="Ensembl"/>
</dbReference>
<evidence type="ECO:0000256" key="2">
    <source>
        <dbReference type="ARBA" id="ARBA00004120"/>
    </source>
</evidence>
<proteinExistence type="inferred from homology"/>
<evidence type="ECO:0000256" key="12">
    <source>
        <dbReference type="SAM" id="MobiDB-lite"/>
    </source>
</evidence>
<dbReference type="STRING" id="9643.ENSUAMP00000022615"/>
<dbReference type="GO" id="GO:0032391">
    <property type="term" value="C:photoreceptor connecting cilium"/>
    <property type="evidence" value="ECO:0007669"/>
    <property type="project" value="Ensembl"/>
</dbReference>
<evidence type="ECO:0000256" key="10">
    <source>
        <dbReference type="ARBA" id="ARBA00037165"/>
    </source>
</evidence>
<feature type="compositionally biased region" description="Basic and acidic residues" evidence="12">
    <location>
        <begin position="683"/>
        <end position="694"/>
    </location>
</feature>
<dbReference type="GO" id="GO:0036064">
    <property type="term" value="C:ciliary basal body"/>
    <property type="evidence" value="ECO:0007669"/>
    <property type="project" value="Ensembl"/>
</dbReference>
<evidence type="ECO:0000256" key="1">
    <source>
        <dbReference type="ARBA" id="ARBA00004114"/>
    </source>
</evidence>
<dbReference type="GO" id="GO:0005813">
    <property type="term" value="C:centrosome"/>
    <property type="evidence" value="ECO:0007669"/>
    <property type="project" value="Ensembl"/>
</dbReference>
<name>A0A452RT79_URSAM</name>
<dbReference type="PANTHER" id="PTHR21501">
    <property type="entry name" value="PROTEIN FAM-161"/>
    <property type="match status" value="1"/>
</dbReference>
<dbReference type="GO" id="GO:0005794">
    <property type="term" value="C:Golgi apparatus"/>
    <property type="evidence" value="ECO:0007669"/>
    <property type="project" value="Ensembl"/>
</dbReference>
<accession>A0A452RT79</accession>
<evidence type="ECO:0000256" key="5">
    <source>
        <dbReference type="ARBA" id="ARBA00022794"/>
    </source>
</evidence>
<evidence type="ECO:0000256" key="7">
    <source>
        <dbReference type="ARBA" id="ARBA00023069"/>
    </source>
</evidence>
<dbReference type="CTD" id="84140"/>
<keyword evidence="6" id="KW-0175">Coiled coil</keyword>
<dbReference type="PANTHER" id="PTHR21501:SF3">
    <property type="entry name" value="PROTEIN FAM161A"/>
    <property type="match status" value="1"/>
</dbReference>
<feature type="region of interest" description="Disordered" evidence="12">
    <location>
        <begin position="494"/>
        <end position="533"/>
    </location>
</feature>
<evidence type="ECO:0000313" key="14">
    <source>
        <dbReference type="Proteomes" id="UP000291022"/>
    </source>
</evidence>
<dbReference type="GO" id="GO:0097431">
    <property type="term" value="C:mitotic spindle pole"/>
    <property type="evidence" value="ECO:0007669"/>
    <property type="project" value="Ensembl"/>
</dbReference>
<dbReference type="OMA" id="EVTECQR"/>
<evidence type="ECO:0000256" key="11">
    <source>
        <dbReference type="ARBA" id="ARBA00039949"/>
    </source>
</evidence>
<evidence type="ECO:0000256" key="9">
    <source>
        <dbReference type="ARBA" id="ARBA00023273"/>
    </source>
</evidence>
<reference evidence="14" key="1">
    <citation type="submission" date="2016-06" db="EMBL/GenBank/DDBJ databases">
        <title>De novo assembly and RNA-Seq shows season-dependent expression and editing in black bear kidneys.</title>
        <authorList>
            <person name="Korstanje R."/>
            <person name="Srivastava A."/>
            <person name="Sarsani V.K."/>
            <person name="Sheehan S.M."/>
            <person name="Seger R.L."/>
            <person name="Barter M.E."/>
            <person name="Lindqvist C."/>
            <person name="Brody L.C."/>
            <person name="Mullikin J.C."/>
        </authorList>
    </citation>
    <scope>NUCLEOTIDE SEQUENCE [LARGE SCALE GENOMIC DNA]</scope>
</reference>
<keyword evidence="9" id="KW-0966">Cell projection</keyword>
<comment type="function">
    <text evidence="10">Involved in ciliogenesis.</text>
</comment>
<comment type="subcellular location">
    <subcellularLocation>
        <location evidence="2">Cytoplasm</location>
        <location evidence="2">Cytoskeleton</location>
        <location evidence="2">Cilium basal body</location>
    </subcellularLocation>
    <subcellularLocation>
        <location evidence="1">Cytoplasm</location>
        <location evidence="1">Cytoskeleton</location>
        <location evidence="1">Microtubule organizing center</location>
        <location evidence="1">Centrosome</location>
        <location evidence="1">Centriole</location>
    </subcellularLocation>
</comment>
<dbReference type="GO" id="GO:0005829">
    <property type="term" value="C:cytosol"/>
    <property type="evidence" value="ECO:0007669"/>
    <property type="project" value="Ensembl"/>
</dbReference>
<evidence type="ECO:0000256" key="8">
    <source>
        <dbReference type="ARBA" id="ARBA00023212"/>
    </source>
</evidence>
<dbReference type="GO" id="GO:0008017">
    <property type="term" value="F:microtubule binding"/>
    <property type="evidence" value="ECO:0007669"/>
    <property type="project" value="Ensembl"/>
</dbReference>
<evidence type="ECO:0000313" key="13">
    <source>
        <dbReference type="Ensembl" id="ENSUAMP00000022615.1"/>
    </source>
</evidence>
<gene>
    <name evidence="13" type="primary">FAM161A</name>
</gene>
<keyword evidence="7" id="KW-0969">Cilium</keyword>
<evidence type="ECO:0000256" key="6">
    <source>
        <dbReference type="ARBA" id="ARBA00023054"/>
    </source>
</evidence>
<dbReference type="Pfam" id="PF10595">
    <property type="entry name" value="FAM161A_B"/>
    <property type="match status" value="1"/>
</dbReference>
<dbReference type="GeneID" id="123785967"/>
<organism evidence="13 14">
    <name type="scientific">Ursus americanus</name>
    <name type="common">American black bear</name>
    <name type="synonym">Euarctos americanus</name>
    <dbReference type="NCBI Taxonomy" id="9643"/>
    <lineage>
        <taxon>Eukaryota</taxon>
        <taxon>Metazoa</taxon>
        <taxon>Chordata</taxon>
        <taxon>Craniata</taxon>
        <taxon>Vertebrata</taxon>
        <taxon>Euteleostomi</taxon>
        <taxon>Mammalia</taxon>
        <taxon>Eutheria</taxon>
        <taxon>Laurasiatheria</taxon>
        <taxon>Carnivora</taxon>
        <taxon>Caniformia</taxon>
        <taxon>Ursidae</taxon>
        <taxon>Ursus</taxon>
    </lineage>
</organism>
<reference evidence="13" key="3">
    <citation type="submission" date="2025-09" db="UniProtKB">
        <authorList>
            <consortium name="Ensembl"/>
        </authorList>
    </citation>
    <scope>IDENTIFICATION</scope>
</reference>
<comment type="similarity">
    <text evidence="3">Belongs to the FAM161 family.</text>
</comment>
<dbReference type="Proteomes" id="UP000291022">
    <property type="component" value="Unassembled WGS sequence"/>
</dbReference>
<dbReference type="GO" id="GO:0042802">
    <property type="term" value="F:identical protein binding"/>
    <property type="evidence" value="ECO:0007669"/>
    <property type="project" value="Ensembl"/>
</dbReference>
<dbReference type="Ensembl" id="ENSUAMT00000025274.1">
    <property type="protein sequence ID" value="ENSUAMP00000022615.1"/>
    <property type="gene ID" value="ENSUAMG00000017764.1"/>
</dbReference>
<evidence type="ECO:0000256" key="4">
    <source>
        <dbReference type="ARBA" id="ARBA00022490"/>
    </source>
</evidence>
<dbReference type="RefSeq" id="XP_045644013.1">
    <property type="nucleotide sequence ID" value="XM_045788057.1"/>
</dbReference>
<dbReference type="KEGG" id="uar:123785967"/>
<protein>
    <recommendedName>
        <fullName evidence="11">Protein FAM161A</fullName>
    </recommendedName>
</protein>
<sequence>MAASHRAAELEASSLEILKHPSTGAQVAQYKREDNLEALAVAAAVALEEEEEEEEDGEKAVLPALARADFNTNISEVDEQTRISDEDFVNFSDIYHSNEEYFRELEKLKAAHLETMAKLEKMYQNKLNLKEVQPVIIREEVSSVSSRSDSEKNSYHPVSLMTSFSEPDLGQSSSLIMSSSEDELPNSEKEYPEKKRVMSYAEELINNMWTNFSVEDYIQYKDAKFPAVEKTKKKPREWVPKITVPEPFQMMIREQRKKEENMKSKSDTETVRQLLKKQEEESECKKKFRANPVPAFVFLPLYHDIVKQNEERRRCLKEKTKEALLASQKPFKFIAREEQKQAIREKQLRDLCKSKKKTNRFKARPIPRSTYGSTSNEKLKEEELYRDIMTQLRAQELLQNSSPLPCRSGHTSAPRKLKCPEQAEKLKGKHKFRCQTADFEDHPQRYQKHLSEQKCLKLLTGHKPSDLHVASNTSAKREKIAADVAANEELLKETRPSLSPRHKPAVRSASAKPVPCNCNPPMPTVASRGREQATRRSLEEKKMLEEERNRILTKQKQRLKELQKLLTIRAKAYDSHQSLAQMSKSRVISLRKSEKERMREYRRELEEREEKLKHRPLLFERVAQKNARMAAEKHYSNTLKALGLSDEFVSKKGQSGKIIEYFSNQEMKSFIEDKESFDEEEKIEERENGEENHFIDTNSQDSYKEKEEADEESGEEKSVKE</sequence>
<feature type="region of interest" description="Disordered" evidence="12">
    <location>
        <begin position="674"/>
        <end position="721"/>
    </location>
</feature>
<dbReference type="GeneTree" id="ENSGT00940000157824"/>
<dbReference type="InterPro" id="IPR051655">
    <property type="entry name" value="FAM161"/>
</dbReference>
<dbReference type="GO" id="GO:0005654">
    <property type="term" value="C:nucleoplasm"/>
    <property type="evidence" value="ECO:0007669"/>
    <property type="project" value="Ensembl"/>
</dbReference>